<dbReference type="EMBL" id="JARBJD010000230">
    <property type="protein sequence ID" value="KAK2946352.1"/>
    <property type="molecule type" value="Genomic_DNA"/>
</dbReference>
<gene>
    <name evidence="2" type="ORF">BLNAU_18713</name>
</gene>
<comment type="caution">
    <text evidence="2">The sequence shown here is derived from an EMBL/GenBank/DDBJ whole genome shotgun (WGS) entry which is preliminary data.</text>
</comment>
<dbReference type="Proteomes" id="UP001281761">
    <property type="component" value="Unassembled WGS sequence"/>
</dbReference>
<evidence type="ECO:0000313" key="3">
    <source>
        <dbReference type="Proteomes" id="UP001281761"/>
    </source>
</evidence>
<evidence type="ECO:0000313" key="2">
    <source>
        <dbReference type="EMBL" id="KAK2946352.1"/>
    </source>
</evidence>
<evidence type="ECO:0000259" key="1">
    <source>
        <dbReference type="Pfam" id="PF21972"/>
    </source>
</evidence>
<dbReference type="Gene3D" id="1.20.1050.10">
    <property type="match status" value="1"/>
</dbReference>
<sequence length="183" mass="19816">MTAITQLVLAIDDPLSKLGLTVTSSDSDPFSLSAVISAGDQNGVSAFDAIINIVKSTKKCSIQTKPKDQAEIDSLKDQIVALSQPQVSDEVFEGLNKILLNNVFIISGKFTVVDALITLSLFRHMPTLLKKENAYTRFCNVIRYFDFIQHQKIFGSVFTAAKAVSGAECVTVVDCGLPNQTAL</sequence>
<dbReference type="InterPro" id="IPR036282">
    <property type="entry name" value="Glutathione-S-Trfase_C_sf"/>
</dbReference>
<organism evidence="2 3">
    <name type="scientific">Blattamonas nauphoetae</name>
    <dbReference type="NCBI Taxonomy" id="2049346"/>
    <lineage>
        <taxon>Eukaryota</taxon>
        <taxon>Metamonada</taxon>
        <taxon>Preaxostyla</taxon>
        <taxon>Oxymonadida</taxon>
        <taxon>Blattamonas</taxon>
    </lineage>
</organism>
<accession>A0ABQ9X3L1</accession>
<dbReference type="Pfam" id="PF21972">
    <property type="entry name" value="Arc1p_N_like"/>
    <property type="match status" value="1"/>
</dbReference>
<protein>
    <recommendedName>
        <fullName evidence="1">Nuclear-export cofactor Arc1-like N-terminal domain-containing protein</fullName>
    </recommendedName>
</protein>
<name>A0ABQ9X3L1_9EUKA</name>
<proteinExistence type="predicted"/>
<keyword evidence="3" id="KW-1185">Reference proteome</keyword>
<dbReference type="InterPro" id="IPR053836">
    <property type="entry name" value="Arc1-like_N"/>
</dbReference>
<dbReference type="SUPFAM" id="SSF47616">
    <property type="entry name" value="GST C-terminal domain-like"/>
    <property type="match status" value="1"/>
</dbReference>
<feature type="domain" description="Nuclear-export cofactor Arc1-like N-terminal" evidence="1">
    <location>
        <begin position="75"/>
        <end position="151"/>
    </location>
</feature>
<reference evidence="2 3" key="1">
    <citation type="journal article" date="2022" name="bioRxiv">
        <title>Genomics of Preaxostyla Flagellates Illuminates Evolutionary Transitions and the Path Towards Mitochondrial Loss.</title>
        <authorList>
            <person name="Novak L.V.F."/>
            <person name="Treitli S.C."/>
            <person name="Pyrih J."/>
            <person name="Halakuc P."/>
            <person name="Pipaliya S.V."/>
            <person name="Vacek V."/>
            <person name="Brzon O."/>
            <person name="Soukal P."/>
            <person name="Eme L."/>
            <person name="Dacks J.B."/>
            <person name="Karnkowska A."/>
            <person name="Elias M."/>
            <person name="Hampl V."/>
        </authorList>
    </citation>
    <scope>NUCLEOTIDE SEQUENCE [LARGE SCALE GENOMIC DNA]</scope>
    <source>
        <strain evidence="2">NAU3</strain>
        <tissue evidence="2">Gut</tissue>
    </source>
</reference>